<name>A0ACB8F3Y1_9SAUR</name>
<dbReference type="Proteomes" id="UP000827872">
    <property type="component" value="Linkage Group LG05"/>
</dbReference>
<protein>
    <submittedName>
        <fullName evidence="1">Uncharacterized protein</fullName>
    </submittedName>
</protein>
<reference evidence="1" key="1">
    <citation type="submission" date="2021-08" db="EMBL/GenBank/DDBJ databases">
        <title>The first chromosome-level gecko genome reveals the dynamic sex chromosomes of Neotropical dwarf geckos (Sphaerodactylidae: Sphaerodactylus).</title>
        <authorList>
            <person name="Pinto B.J."/>
            <person name="Keating S.E."/>
            <person name="Gamble T."/>
        </authorList>
    </citation>
    <scope>NUCLEOTIDE SEQUENCE</scope>
    <source>
        <strain evidence="1">TG3544</strain>
    </source>
</reference>
<organism evidence="1 2">
    <name type="scientific">Sphaerodactylus townsendi</name>
    <dbReference type="NCBI Taxonomy" id="933632"/>
    <lineage>
        <taxon>Eukaryota</taxon>
        <taxon>Metazoa</taxon>
        <taxon>Chordata</taxon>
        <taxon>Craniata</taxon>
        <taxon>Vertebrata</taxon>
        <taxon>Euteleostomi</taxon>
        <taxon>Lepidosauria</taxon>
        <taxon>Squamata</taxon>
        <taxon>Bifurcata</taxon>
        <taxon>Gekkota</taxon>
        <taxon>Sphaerodactylidae</taxon>
        <taxon>Sphaerodactylus</taxon>
    </lineage>
</organism>
<evidence type="ECO:0000313" key="1">
    <source>
        <dbReference type="EMBL" id="KAH7999859.1"/>
    </source>
</evidence>
<keyword evidence="2" id="KW-1185">Reference proteome</keyword>
<accession>A0ACB8F3Y1</accession>
<proteinExistence type="predicted"/>
<comment type="caution">
    <text evidence="1">The sequence shown here is derived from an EMBL/GenBank/DDBJ whole genome shotgun (WGS) entry which is preliminary data.</text>
</comment>
<gene>
    <name evidence="1" type="ORF">K3G42_019808</name>
</gene>
<evidence type="ECO:0000313" key="2">
    <source>
        <dbReference type="Proteomes" id="UP000827872"/>
    </source>
</evidence>
<sequence length="191" mass="21503">MLADEMIRDQLVEKMNIPRVRERLLLESELSLGKAMVIANQIEAVLSEVDMMHPGTGGGIEKVELLQKAPKLTQDTTKELKKLVCCIKTDGSEWMCLASQNKVNLPQRVALAVTRDNLTQEVGCAVEFTHKVKVRPNLVPVQQELQRLPFAVRDAVSEEHKKLVQKDIIEEVESSEWISPIVVVRKKDGNI</sequence>
<dbReference type="EMBL" id="CM037618">
    <property type="protein sequence ID" value="KAH7999859.1"/>
    <property type="molecule type" value="Genomic_DNA"/>
</dbReference>